<protein>
    <submittedName>
        <fullName evidence="2">Uncharacterized protein</fullName>
    </submittedName>
</protein>
<reference evidence="2" key="1">
    <citation type="journal article" date="2019" name="Sci. Rep.">
        <title>Draft genome of Tanacetum cinerariifolium, the natural source of mosquito coil.</title>
        <authorList>
            <person name="Yamashiro T."/>
            <person name="Shiraishi A."/>
            <person name="Satake H."/>
            <person name="Nakayama K."/>
        </authorList>
    </citation>
    <scope>NUCLEOTIDE SEQUENCE</scope>
</reference>
<feature type="region of interest" description="Disordered" evidence="1">
    <location>
        <begin position="59"/>
        <end position="88"/>
    </location>
</feature>
<accession>A0A699HUB8</accession>
<dbReference type="AlphaFoldDB" id="A0A699HUB8"/>
<comment type="caution">
    <text evidence="2">The sequence shown here is derived from an EMBL/GenBank/DDBJ whole genome shotgun (WGS) entry which is preliminary data.</text>
</comment>
<evidence type="ECO:0000313" key="2">
    <source>
        <dbReference type="EMBL" id="GEY65649.1"/>
    </source>
</evidence>
<evidence type="ECO:0000256" key="1">
    <source>
        <dbReference type="SAM" id="MobiDB-lite"/>
    </source>
</evidence>
<name>A0A699HUB8_TANCI</name>
<gene>
    <name evidence="2" type="ORF">Tci_437623</name>
</gene>
<dbReference type="EMBL" id="BKCJ010197491">
    <property type="protein sequence ID" value="GEY65649.1"/>
    <property type="molecule type" value="Genomic_DNA"/>
</dbReference>
<proteinExistence type="predicted"/>
<sequence>MENVNLLPTNNPHVLLTTLREKFVHELNEIQAILTYIDYRLENIDQLLNGFTQQPNEIDVDGFESNNESADTPLVSPFLDLKDDSDDGEVLNELEEYDNAG</sequence>
<organism evidence="2">
    <name type="scientific">Tanacetum cinerariifolium</name>
    <name type="common">Dalmatian daisy</name>
    <name type="synonym">Chrysanthemum cinerariifolium</name>
    <dbReference type="NCBI Taxonomy" id="118510"/>
    <lineage>
        <taxon>Eukaryota</taxon>
        <taxon>Viridiplantae</taxon>
        <taxon>Streptophyta</taxon>
        <taxon>Embryophyta</taxon>
        <taxon>Tracheophyta</taxon>
        <taxon>Spermatophyta</taxon>
        <taxon>Magnoliopsida</taxon>
        <taxon>eudicotyledons</taxon>
        <taxon>Gunneridae</taxon>
        <taxon>Pentapetalae</taxon>
        <taxon>asterids</taxon>
        <taxon>campanulids</taxon>
        <taxon>Asterales</taxon>
        <taxon>Asteraceae</taxon>
        <taxon>Asteroideae</taxon>
        <taxon>Anthemideae</taxon>
        <taxon>Anthemidinae</taxon>
        <taxon>Tanacetum</taxon>
    </lineage>
</organism>